<gene>
    <name evidence="6" type="ORF">RHGRI_026330</name>
</gene>
<keyword evidence="4" id="KW-0472">Membrane</keyword>
<keyword evidence="2" id="KW-0812">Transmembrane</keyword>
<keyword evidence="3" id="KW-1133">Transmembrane helix</keyword>
<comment type="caution">
    <text evidence="6">The sequence shown here is derived from an EMBL/GenBank/DDBJ whole genome shotgun (WGS) entry which is preliminary data.</text>
</comment>
<evidence type="ECO:0000313" key="6">
    <source>
        <dbReference type="EMBL" id="KAG5531671.1"/>
    </source>
</evidence>
<proteinExistence type="inferred from homology"/>
<evidence type="ECO:0000256" key="4">
    <source>
        <dbReference type="ARBA" id="ARBA00023136"/>
    </source>
</evidence>
<evidence type="ECO:0000256" key="2">
    <source>
        <dbReference type="ARBA" id="ARBA00022692"/>
    </source>
</evidence>
<dbReference type="Proteomes" id="UP000823749">
    <property type="component" value="Chromosome 9"/>
</dbReference>
<organism evidence="6 7">
    <name type="scientific">Rhododendron griersonianum</name>
    <dbReference type="NCBI Taxonomy" id="479676"/>
    <lineage>
        <taxon>Eukaryota</taxon>
        <taxon>Viridiplantae</taxon>
        <taxon>Streptophyta</taxon>
        <taxon>Embryophyta</taxon>
        <taxon>Tracheophyta</taxon>
        <taxon>Spermatophyta</taxon>
        <taxon>Magnoliopsida</taxon>
        <taxon>eudicotyledons</taxon>
        <taxon>Gunneridae</taxon>
        <taxon>Pentapetalae</taxon>
        <taxon>asterids</taxon>
        <taxon>Ericales</taxon>
        <taxon>Ericaceae</taxon>
        <taxon>Ericoideae</taxon>
        <taxon>Rhodoreae</taxon>
        <taxon>Rhododendron</taxon>
    </lineage>
</organism>
<evidence type="ECO:0000256" key="3">
    <source>
        <dbReference type="ARBA" id="ARBA00022989"/>
    </source>
</evidence>
<dbReference type="AlphaFoldDB" id="A0AAV6ISG8"/>
<comment type="similarity">
    <text evidence="5">Belongs to the ROH1 family.</text>
</comment>
<comment type="subcellular location">
    <subcellularLocation>
        <location evidence="1">Membrane</location>
        <topology evidence="1">Single-pass membrane protein</topology>
    </subcellularLocation>
</comment>
<accession>A0AAV6ISG8</accession>
<evidence type="ECO:0000256" key="5">
    <source>
        <dbReference type="ARBA" id="ARBA00035114"/>
    </source>
</evidence>
<evidence type="ECO:0000313" key="7">
    <source>
        <dbReference type="Proteomes" id="UP000823749"/>
    </source>
</evidence>
<dbReference type="InterPro" id="IPR008511">
    <property type="entry name" value="ROH1-like"/>
</dbReference>
<dbReference type="Pfam" id="PF05633">
    <property type="entry name" value="ROH1-like"/>
    <property type="match status" value="1"/>
</dbReference>
<evidence type="ECO:0000256" key="1">
    <source>
        <dbReference type="ARBA" id="ARBA00004167"/>
    </source>
</evidence>
<name>A0AAV6ISG8_9ERIC</name>
<dbReference type="GO" id="GO:0016020">
    <property type="term" value="C:membrane"/>
    <property type="evidence" value="ECO:0007669"/>
    <property type="project" value="UniProtKB-SubCell"/>
</dbReference>
<reference evidence="6" key="1">
    <citation type="submission" date="2020-08" db="EMBL/GenBank/DDBJ databases">
        <title>Plant Genome Project.</title>
        <authorList>
            <person name="Zhang R.-G."/>
        </authorList>
    </citation>
    <scope>NUCLEOTIDE SEQUENCE</scope>
    <source>
        <strain evidence="6">WSP0</strain>
        <tissue evidence="6">Leaf</tissue>
    </source>
</reference>
<protein>
    <submittedName>
        <fullName evidence="6">Uncharacterized protein</fullName>
    </submittedName>
</protein>
<keyword evidence="7" id="KW-1185">Reference proteome</keyword>
<dbReference type="EMBL" id="JACTNZ010000009">
    <property type="protein sequence ID" value="KAG5531671.1"/>
    <property type="molecule type" value="Genomic_DNA"/>
</dbReference>
<dbReference type="PANTHER" id="PTHR31509">
    <property type="entry name" value="BPS1-LIKE PROTEIN"/>
    <property type="match status" value="1"/>
</dbReference>
<sequence>MYIAQQRSHFPSFTPFRSSMKRSLPNNFDLIARSFDDNLLRRLKPLTPNSPDTPSFNFSLSWLSQAVDFLSATHAEAHALIANLRPSPHDSKTSPSYLDGSLNILDACNSISHEIERLRQRRLLINFVLQLLEFSGDGCRLPASEKLRRAWDLLSDRENKPSRKRRTLIDSKLPEASIGDLVPSRGKISSAGEVIRRTICAVGVVTAFFAGVAAAALSGEDAAAIGVPAEFVWAESLREIGSAVGVPAEVGDVEERVRVLRDVINKGVKVKEDQEGGENVVKELVNAVKEVEAAMGRFSDGLDRLADGVNGTFRRVLCSRNGMLEEEYRKGHGSCDEKETQM</sequence>